<evidence type="ECO:0000313" key="2">
    <source>
        <dbReference type="Proteomes" id="UP001148629"/>
    </source>
</evidence>
<accession>A0ACC1RLN6</accession>
<evidence type="ECO:0000313" key="1">
    <source>
        <dbReference type="EMBL" id="KAJ3520617.1"/>
    </source>
</evidence>
<organism evidence="1 2">
    <name type="scientific">Fusarium decemcellulare</name>
    <dbReference type="NCBI Taxonomy" id="57161"/>
    <lineage>
        <taxon>Eukaryota</taxon>
        <taxon>Fungi</taxon>
        <taxon>Dikarya</taxon>
        <taxon>Ascomycota</taxon>
        <taxon>Pezizomycotina</taxon>
        <taxon>Sordariomycetes</taxon>
        <taxon>Hypocreomycetidae</taxon>
        <taxon>Hypocreales</taxon>
        <taxon>Nectriaceae</taxon>
        <taxon>Fusarium</taxon>
        <taxon>Fusarium decemcellulare species complex</taxon>
    </lineage>
</organism>
<sequence>MNWTEGLLARHSRRKGWDKDAARQKQYFAKARARKQQAASRNNQLPSTFIPDYISGKENAEDRSSTPRRKQKTPGEGLIPRRDGTNTSSATGPKPSAAEIAAKRLKLLEKSDWTGLRAQKSMLPDFTWHRDHPPKPASGGDHQLPRKGPHIRSTPQRSGATHRLNEGLLSNDDIRIRIGSQDLRWNQENNSVRTAVSRPGLHSNSGTCDSRGPSSKSQRAPQTQPRVFFPSEPSTPIVRSSLSTGSPCSSERCEGDKQQQPLNEPSIVVRSSPNVIHQPRPTRKRQLSMLNNCSVASQDNESTAATVGTVKRSSHRVTKDDIRWSQWLNSNPKVDVRKPPDADHERCSRSITPGVSHHWNDSDDQSQTEPPNPSENPTQSRKGPGDESTWSVSNADSSSAVSPHSSNHEIANVGLNLPDLCQQRHPSRDNERRESSASTESPSHHSREDSIKPGSDIILPTGTELPKSLDFQDLMDLLVESEGGQGAYNEHEEARREPTPTEEDEDEIWKKFVFDDDVDICRKALEEAHEQTKFDLGLKDDPRSDVAEPPSGSKSDLSLQLPKSPPASRNRPSPNPNSTSAMTEVPTERLCSADIRTAVTSSGYRFQVSPT</sequence>
<name>A0ACC1RLN6_9HYPO</name>
<reference evidence="1" key="1">
    <citation type="submission" date="2022-08" db="EMBL/GenBank/DDBJ databases">
        <title>Genome Sequence of Fusarium decemcellulare.</title>
        <authorList>
            <person name="Buettner E."/>
        </authorList>
    </citation>
    <scope>NUCLEOTIDE SEQUENCE</scope>
    <source>
        <strain evidence="1">Babe19</strain>
    </source>
</reference>
<comment type="caution">
    <text evidence="1">The sequence shown here is derived from an EMBL/GenBank/DDBJ whole genome shotgun (WGS) entry which is preliminary data.</text>
</comment>
<dbReference type="Proteomes" id="UP001148629">
    <property type="component" value="Unassembled WGS sequence"/>
</dbReference>
<proteinExistence type="predicted"/>
<gene>
    <name evidence="1" type="ORF">NM208_g13640</name>
</gene>
<keyword evidence="2" id="KW-1185">Reference proteome</keyword>
<dbReference type="EMBL" id="JANRMS010002855">
    <property type="protein sequence ID" value="KAJ3520617.1"/>
    <property type="molecule type" value="Genomic_DNA"/>
</dbReference>
<protein>
    <submittedName>
        <fullName evidence="1">Uncharacterized protein</fullName>
    </submittedName>
</protein>